<sequence>MEELDSVFMYQERENELRQKLLDATVELETMKNMKTELFNLLKTAYQERDEARNQLQKVINYNLIPTTTPIHHLQEIFVPNPSITITESSSLSHGSPPVDSFFEPVSSPEFSNSKMGYLNNHHNFVQVQDFNYLNMAVPIEKPMCDPGTVVIDSLAAERVLPQKGKLLQAVLDSGPLLQTILLAGPLPIWRNPPPLQDIKFQPLNIKECDNNKNETRIIESISFPQKQKISSILQSSNGVSTCSASSMVNFAGNHHHGSLNNTWKFCSSSNSCSSLRIQLESRKRQRYQ</sequence>
<organism evidence="2 3">
    <name type="scientific">Cicer arietinum</name>
    <name type="common">Chickpea</name>
    <name type="synonym">Garbanzo</name>
    <dbReference type="NCBI Taxonomy" id="3827"/>
    <lineage>
        <taxon>Eukaryota</taxon>
        <taxon>Viridiplantae</taxon>
        <taxon>Streptophyta</taxon>
        <taxon>Embryophyta</taxon>
        <taxon>Tracheophyta</taxon>
        <taxon>Spermatophyta</taxon>
        <taxon>Magnoliopsida</taxon>
        <taxon>eudicotyledons</taxon>
        <taxon>Gunneridae</taxon>
        <taxon>Pentapetalae</taxon>
        <taxon>rosids</taxon>
        <taxon>fabids</taxon>
        <taxon>Fabales</taxon>
        <taxon>Fabaceae</taxon>
        <taxon>Papilionoideae</taxon>
        <taxon>50 kb inversion clade</taxon>
        <taxon>NPAAA clade</taxon>
        <taxon>Hologalegina</taxon>
        <taxon>IRL clade</taxon>
        <taxon>Cicereae</taxon>
        <taxon>Cicer</taxon>
    </lineage>
</organism>
<keyword evidence="2" id="KW-1185">Reference proteome</keyword>
<dbReference type="GeneID" id="101508892"/>
<dbReference type="OrthoDB" id="778241at2759"/>
<evidence type="ECO:0000313" key="2">
    <source>
        <dbReference type="Proteomes" id="UP000087171"/>
    </source>
</evidence>
<feature type="coiled-coil region" evidence="1">
    <location>
        <begin position="14"/>
        <end position="55"/>
    </location>
</feature>
<dbReference type="STRING" id="3827.A0A1S2YKD1"/>
<protein>
    <submittedName>
        <fullName evidence="3">Uncharacterized protein LOC101508892</fullName>
    </submittedName>
</protein>
<reference evidence="3" key="2">
    <citation type="submission" date="2025-08" db="UniProtKB">
        <authorList>
            <consortium name="RefSeq"/>
        </authorList>
    </citation>
    <scope>IDENTIFICATION</scope>
    <source>
        <tissue evidence="3">Etiolated seedlings</tissue>
    </source>
</reference>
<dbReference type="KEGG" id="cam:101508892"/>
<evidence type="ECO:0000313" key="3">
    <source>
        <dbReference type="RefSeq" id="XP_004505893.1"/>
    </source>
</evidence>
<keyword evidence="1" id="KW-0175">Coiled coil</keyword>
<reference evidence="2" key="1">
    <citation type="journal article" date="2013" name="Nat. Biotechnol.">
        <title>Draft genome sequence of chickpea (Cicer arietinum) provides a resource for trait improvement.</title>
        <authorList>
            <person name="Varshney R.K."/>
            <person name="Song C."/>
            <person name="Saxena R.K."/>
            <person name="Azam S."/>
            <person name="Yu S."/>
            <person name="Sharpe A.G."/>
            <person name="Cannon S."/>
            <person name="Baek J."/>
            <person name="Rosen B.D."/>
            <person name="Tar'an B."/>
            <person name="Millan T."/>
            <person name="Zhang X."/>
            <person name="Ramsay L.D."/>
            <person name="Iwata A."/>
            <person name="Wang Y."/>
            <person name="Nelson W."/>
            <person name="Farmer A.D."/>
            <person name="Gaur P.M."/>
            <person name="Soderlund C."/>
            <person name="Penmetsa R.V."/>
            <person name="Xu C."/>
            <person name="Bharti A.K."/>
            <person name="He W."/>
            <person name="Winter P."/>
            <person name="Zhao S."/>
            <person name="Hane J.K."/>
            <person name="Carrasquilla-Garcia N."/>
            <person name="Condie J.A."/>
            <person name="Upadhyaya H.D."/>
            <person name="Luo M.C."/>
            <person name="Thudi M."/>
            <person name="Gowda C.L."/>
            <person name="Singh N.P."/>
            <person name="Lichtenzveig J."/>
            <person name="Gali K.K."/>
            <person name="Rubio J."/>
            <person name="Nadarajan N."/>
            <person name="Dolezel J."/>
            <person name="Bansal K.C."/>
            <person name="Xu X."/>
            <person name="Edwards D."/>
            <person name="Zhang G."/>
            <person name="Kahl G."/>
            <person name="Gil J."/>
            <person name="Singh K.B."/>
            <person name="Datta S.K."/>
            <person name="Jackson S.A."/>
            <person name="Wang J."/>
            <person name="Cook D.R."/>
        </authorList>
    </citation>
    <scope>NUCLEOTIDE SEQUENCE [LARGE SCALE GENOMIC DNA]</scope>
    <source>
        <strain evidence="2">cv. CDC Frontier</strain>
    </source>
</reference>
<dbReference type="eggNOG" id="ENOG502R3H5">
    <property type="taxonomic scope" value="Eukaryota"/>
</dbReference>
<dbReference type="Proteomes" id="UP000087171">
    <property type="component" value="Chromosome Ca6"/>
</dbReference>
<dbReference type="PaxDb" id="3827-XP_004505893.1"/>
<name>A0A1S2YKD1_CICAR</name>
<dbReference type="AlphaFoldDB" id="A0A1S2YKD1"/>
<dbReference type="PANTHER" id="PTHR33431">
    <property type="entry name" value="ENABLED-LIKE PROTEIN (DUF1635)"/>
    <property type="match status" value="1"/>
</dbReference>
<proteinExistence type="predicted"/>
<evidence type="ECO:0000256" key="1">
    <source>
        <dbReference type="SAM" id="Coils"/>
    </source>
</evidence>
<dbReference type="Pfam" id="PF07795">
    <property type="entry name" value="DUF1635"/>
    <property type="match status" value="1"/>
</dbReference>
<dbReference type="InterPro" id="IPR012862">
    <property type="entry name" value="DUF1635"/>
</dbReference>
<gene>
    <name evidence="3" type="primary">LOC101508892</name>
</gene>
<dbReference type="PANTHER" id="PTHR33431:SF12">
    <property type="entry name" value="HIGH MOBILITY GROUP BOX PROTEIN, PUTATIVE (DUF1635)-RELATED"/>
    <property type="match status" value="1"/>
</dbReference>
<dbReference type="RefSeq" id="XP_004505893.1">
    <property type="nucleotide sequence ID" value="XM_004505836.3"/>
</dbReference>
<accession>A0A1S2YKD1</accession>